<dbReference type="EMBL" id="QGML01000793">
    <property type="protein sequence ID" value="TVY90647.1"/>
    <property type="molecule type" value="Genomic_DNA"/>
</dbReference>
<sequence>MPYLLAAPEHAEHDLQNSFDVLTVSASHPTVIAKLLLCVAISIEQLLPNIDSQKFQTKVPLRETMENIITLVTAAVTSDDELTGTIEGIECLVLLTVYQINAGNLRKSWLTFRRAISVAQLMGLHRASLKASQDMPDPKERFLSLMLGAPSATGSTPFLFDDQVPWLSTEDLYNKHLCQIAGMILTRNQADSTHAFSTTQEIDEKLGSLSKQMPQTWWEIPTNLIDGRTKEAFTSTITLLLGLLGYNPSTIDPVVLKERGEDLQLVETVVQVLEELKQSGAGVNIVNEGIPVIRTLQGVLQNKGSSSNNMRLEIQHFGTISITRSGKLQSLEGERILGANPRPVVTPMGSDPLYQAKQSNWTPLATGVGPKLTSMPVPSGQEYQAVNGDEEVLNNNSAWMDDTFLQFTSSQFPTFDAQAMGGTTEWPPLQESDALLFNSLLDTGTDVGIDWDF</sequence>
<dbReference type="GO" id="GO:0008270">
    <property type="term" value="F:zinc ion binding"/>
    <property type="evidence" value="ECO:0007669"/>
    <property type="project" value="InterPro"/>
</dbReference>
<feature type="domain" description="Xylanolytic transcriptional activator regulatory" evidence="4">
    <location>
        <begin position="50"/>
        <end position="133"/>
    </location>
</feature>
<reference evidence="5 6" key="1">
    <citation type="submission" date="2018-05" db="EMBL/GenBank/DDBJ databases">
        <title>Genome sequencing and assembly of the regulated plant pathogen Lachnellula willkommii and related sister species for the development of diagnostic species identification markers.</title>
        <authorList>
            <person name="Giroux E."/>
            <person name="Bilodeau G."/>
        </authorList>
    </citation>
    <scope>NUCLEOTIDE SEQUENCE [LARGE SCALE GENOMIC DNA]</scope>
    <source>
        <strain evidence="5 6">CBS 172.35</strain>
    </source>
</reference>
<keyword evidence="1" id="KW-0805">Transcription regulation</keyword>
<dbReference type="GO" id="GO:0006351">
    <property type="term" value="P:DNA-templated transcription"/>
    <property type="evidence" value="ECO:0007669"/>
    <property type="project" value="InterPro"/>
</dbReference>
<dbReference type="PANTHER" id="PTHR47840:SF1">
    <property type="entry name" value="ZN(II)2CYS6 TRANSCRIPTION FACTOR (EUROFUNG)"/>
    <property type="match status" value="1"/>
</dbReference>
<dbReference type="GO" id="GO:0003677">
    <property type="term" value="F:DNA binding"/>
    <property type="evidence" value="ECO:0007669"/>
    <property type="project" value="InterPro"/>
</dbReference>
<evidence type="ECO:0000256" key="2">
    <source>
        <dbReference type="ARBA" id="ARBA00023163"/>
    </source>
</evidence>
<evidence type="ECO:0000313" key="5">
    <source>
        <dbReference type="EMBL" id="TVY90647.1"/>
    </source>
</evidence>
<evidence type="ECO:0000256" key="3">
    <source>
        <dbReference type="ARBA" id="ARBA00023242"/>
    </source>
</evidence>
<keyword evidence="3" id="KW-0539">Nucleus</keyword>
<proteinExistence type="predicted"/>
<dbReference type="Pfam" id="PF04082">
    <property type="entry name" value="Fungal_trans"/>
    <property type="match status" value="1"/>
</dbReference>
<dbReference type="AlphaFoldDB" id="A0A559MCE3"/>
<organism evidence="5 6">
    <name type="scientific">Lachnellula willkommii</name>
    <dbReference type="NCBI Taxonomy" id="215461"/>
    <lineage>
        <taxon>Eukaryota</taxon>
        <taxon>Fungi</taxon>
        <taxon>Dikarya</taxon>
        <taxon>Ascomycota</taxon>
        <taxon>Pezizomycotina</taxon>
        <taxon>Leotiomycetes</taxon>
        <taxon>Helotiales</taxon>
        <taxon>Lachnaceae</taxon>
        <taxon>Lachnellula</taxon>
    </lineage>
</organism>
<accession>A0A559MCE3</accession>
<comment type="caution">
    <text evidence="5">The sequence shown here is derived from an EMBL/GenBank/DDBJ whole genome shotgun (WGS) entry which is preliminary data.</text>
</comment>
<evidence type="ECO:0000259" key="4">
    <source>
        <dbReference type="Pfam" id="PF04082"/>
    </source>
</evidence>
<name>A0A559MCE3_9HELO</name>
<evidence type="ECO:0000313" key="6">
    <source>
        <dbReference type="Proteomes" id="UP000315522"/>
    </source>
</evidence>
<dbReference type="Proteomes" id="UP000315522">
    <property type="component" value="Unassembled WGS sequence"/>
</dbReference>
<keyword evidence="2" id="KW-0804">Transcription</keyword>
<dbReference type="CDD" id="cd12148">
    <property type="entry name" value="fungal_TF_MHR"/>
    <property type="match status" value="1"/>
</dbReference>
<dbReference type="PANTHER" id="PTHR47840">
    <property type="entry name" value="ZN(II)2CYS6 TRANSCRIPTION FACTOR (EUROFUNG)-RELATED"/>
    <property type="match status" value="1"/>
</dbReference>
<protein>
    <submittedName>
        <fullName evidence="5">Transcription factor</fullName>
    </submittedName>
</protein>
<gene>
    <name evidence="5" type="primary">sdnS_0</name>
    <name evidence="5" type="ORF">LAWI1_G003119</name>
</gene>
<dbReference type="InterPro" id="IPR007219">
    <property type="entry name" value="XnlR_reg_dom"/>
</dbReference>
<keyword evidence="6" id="KW-1185">Reference proteome</keyword>
<evidence type="ECO:0000256" key="1">
    <source>
        <dbReference type="ARBA" id="ARBA00023015"/>
    </source>
</evidence>